<accession>A0A1F5Q8C2</accession>
<evidence type="ECO:0000259" key="2">
    <source>
        <dbReference type="Pfam" id="PF01345"/>
    </source>
</evidence>
<reference evidence="3 4" key="1">
    <citation type="journal article" date="2016" name="Nat. Commun.">
        <title>Thousands of microbial genomes shed light on interconnected biogeochemical processes in an aquifer system.</title>
        <authorList>
            <person name="Anantharaman K."/>
            <person name="Brown C.T."/>
            <person name="Hug L.A."/>
            <person name="Sharon I."/>
            <person name="Castelle C.J."/>
            <person name="Probst A.J."/>
            <person name="Thomas B.C."/>
            <person name="Singh A."/>
            <person name="Wilkins M.J."/>
            <person name="Karaoz U."/>
            <person name="Brodie E.L."/>
            <person name="Williams K.H."/>
            <person name="Hubbard S.S."/>
            <person name="Banfield J.F."/>
        </authorList>
    </citation>
    <scope>NUCLEOTIDE SEQUENCE [LARGE SCALE GENOMIC DNA]</scope>
</reference>
<gene>
    <name evidence="3" type="ORF">A3J05_01155</name>
</gene>
<sequence>MKSLINKSLIVTLLAGMVAGVLSSFAVNAAGPEFNKFPIAFTETPGHDLPLLNARNISTDNTWSNGNRTLQANPGDIIEFQVYYHNGAADDPANTAFNTVIKAFSSPALSAPSAEHWVSSTIEADNTSSVGSAEHGGDIRINIRDDAQVAMSLVPGSVTHYANWGSRDPRNGSPDISSVSQLPDSIFTSGVNVGDVRGCWQYSGYVYFQVRMGEVTARPAEPTGDFTVQKQVSNISTGIHNQEEVTALPGHTVEFRITISTTVAMEMRVSDVMDNRLQRVGNVIRYGTTGPFGTTLNASAFFFSGGLSLGVVNPGTPITIVYQATVGSNTANQVLVNTAFAASPTQLKSDTAQVRVGTPDAAPQPQCPLTWDSPTDSGRGVRRVGQSSNVRIRVTGLPANSAFTLVNQHTINTSVSFRSTLSVNASGVFDVHDATIIPSGYIAGDYNTFIEYGSGQRINCAGLRIVAVSTTPPPTPPQPPAPQRGLDIDKRVLNVSRGENFYSNSTTATDGETVRFQVIVRTTGDTGQTGLTVRDTLPSRLTFLSGDNIIGSGINIGSLAQNQSRTFIFEARVTGASSGSATNTAFVRSSEVGELSDDAAVNINATGGGGSTINRGLDIDKRVLNVSRGEDFYSNSTTASDGEIVRFQVIIRTTGNASQTGITVRDNLPSRLAFLNGDNLPGNSLNIGALSEGQSRTFTFEARVNGTSSATVTNTAYVRSSEVSEISDNATVFINQTSGGGSVSRDLFISKRVQNVTSGTGYSTSVSANPGDRVRYEIRIETLGTASQSDVVVRDNLPGRLSFTNGDYILDGRNLGSLSAGTVRTFTYEAIVANADQFSNGGTTLTNTATVRSDQVGTRSASAQVIVTRSGTTAPQLRKTAFNVTKNANATTVSANPGDIIVYTLYVRNPGSASLNSFVIEDNISDILELAEISDQGGALSVDSLIRWTAVTVPAGSEVNRSFRVRVREENLFPTGSDRIMVNVYGNEVRVNVAGRILGATTPVRPTTPRTGPTEWFVFALASASTAGYWLYRRKKIATV</sequence>
<dbReference type="Pfam" id="PF01345">
    <property type="entry name" value="DUF11"/>
    <property type="match status" value="3"/>
</dbReference>
<feature type="domain" description="DUF11" evidence="2">
    <location>
        <begin position="765"/>
        <end position="856"/>
    </location>
</feature>
<feature type="signal peptide" evidence="1">
    <location>
        <begin position="1"/>
        <end position="29"/>
    </location>
</feature>
<name>A0A1F5Q8C2_9BACT</name>
<feature type="chain" id="PRO_5009520467" description="DUF11 domain-containing protein" evidence="1">
    <location>
        <begin position="30"/>
        <end position="1040"/>
    </location>
</feature>
<organism evidence="3 4">
    <name type="scientific">Candidatus Doudnabacteria bacterium RIFCSPLOWO2_02_FULL_48_13</name>
    <dbReference type="NCBI Taxonomy" id="1817845"/>
    <lineage>
        <taxon>Bacteria</taxon>
        <taxon>Candidatus Doudnaibacteriota</taxon>
    </lineage>
</organism>
<dbReference type="PANTHER" id="PTHR34819:SF3">
    <property type="entry name" value="CELL SURFACE PROTEIN"/>
    <property type="match status" value="1"/>
</dbReference>
<evidence type="ECO:0000313" key="3">
    <source>
        <dbReference type="EMBL" id="OGE98434.1"/>
    </source>
</evidence>
<dbReference type="PANTHER" id="PTHR34819">
    <property type="entry name" value="LARGE CYSTEINE-RICH PERIPLASMIC PROTEIN OMCB"/>
    <property type="match status" value="1"/>
</dbReference>
<comment type="caution">
    <text evidence="3">The sequence shown here is derived from an EMBL/GenBank/DDBJ whole genome shotgun (WGS) entry which is preliminary data.</text>
</comment>
<dbReference type="InterPro" id="IPR001434">
    <property type="entry name" value="OmcB-like_DUF11"/>
</dbReference>
<feature type="domain" description="DUF11" evidence="2">
    <location>
        <begin position="635"/>
        <end position="724"/>
    </location>
</feature>
<evidence type="ECO:0000256" key="1">
    <source>
        <dbReference type="SAM" id="SignalP"/>
    </source>
</evidence>
<dbReference type="AlphaFoldDB" id="A0A1F5Q8C2"/>
<evidence type="ECO:0000313" key="4">
    <source>
        <dbReference type="Proteomes" id="UP000177235"/>
    </source>
</evidence>
<dbReference type="EMBL" id="MFFF01000033">
    <property type="protein sequence ID" value="OGE98434.1"/>
    <property type="molecule type" value="Genomic_DNA"/>
</dbReference>
<proteinExistence type="predicted"/>
<feature type="domain" description="DUF11" evidence="2">
    <location>
        <begin position="504"/>
        <end position="591"/>
    </location>
</feature>
<keyword evidence="1" id="KW-0732">Signal</keyword>
<dbReference type="InterPro" id="IPR047589">
    <property type="entry name" value="DUF11_rpt"/>
</dbReference>
<dbReference type="NCBIfam" id="TIGR01451">
    <property type="entry name" value="B_ant_repeat"/>
    <property type="match status" value="4"/>
</dbReference>
<protein>
    <recommendedName>
        <fullName evidence="2">DUF11 domain-containing protein</fullName>
    </recommendedName>
</protein>
<dbReference type="InterPro" id="IPR051172">
    <property type="entry name" value="Chlamydia_OmcB"/>
</dbReference>
<dbReference type="Proteomes" id="UP000177235">
    <property type="component" value="Unassembled WGS sequence"/>
</dbReference>